<dbReference type="AlphaFoldDB" id="M0HUG9"/>
<protein>
    <submittedName>
        <fullName evidence="1">Uncharacterized protein</fullName>
    </submittedName>
</protein>
<proteinExistence type="predicted"/>
<keyword evidence="2" id="KW-1185">Reference proteome</keyword>
<dbReference type="Proteomes" id="UP000011612">
    <property type="component" value="Unassembled WGS sequence"/>
</dbReference>
<name>M0HUG9_HALEO</name>
<organism evidence="1 2">
    <name type="scientific">Haloferax elongans ATCC BAA-1513</name>
    <dbReference type="NCBI Taxonomy" id="1230453"/>
    <lineage>
        <taxon>Archaea</taxon>
        <taxon>Methanobacteriati</taxon>
        <taxon>Methanobacteriota</taxon>
        <taxon>Stenosarchaea group</taxon>
        <taxon>Halobacteria</taxon>
        <taxon>Halobacteriales</taxon>
        <taxon>Haloferacaceae</taxon>
        <taxon>Haloferax</taxon>
    </lineage>
</organism>
<gene>
    <name evidence="1" type="ORF">C453_01750</name>
</gene>
<reference evidence="1 2" key="1">
    <citation type="journal article" date="2014" name="PLoS Genet.">
        <title>Phylogenetically driven sequencing of extremely halophilic archaea reveals strategies for static and dynamic osmo-response.</title>
        <authorList>
            <person name="Becker E.A."/>
            <person name="Seitzer P.M."/>
            <person name="Tritt A."/>
            <person name="Larsen D."/>
            <person name="Krusor M."/>
            <person name="Yao A.I."/>
            <person name="Wu D."/>
            <person name="Madern D."/>
            <person name="Eisen J.A."/>
            <person name="Darling A.E."/>
            <person name="Facciotti M.T."/>
        </authorList>
    </citation>
    <scope>NUCLEOTIDE SEQUENCE [LARGE SCALE GENOMIC DNA]</scope>
    <source>
        <strain evidence="1 2">ATCC BAA-1513</strain>
    </source>
</reference>
<evidence type="ECO:0000313" key="2">
    <source>
        <dbReference type="Proteomes" id="UP000011612"/>
    </source>
</evidence>
<accession>M0HUG9</accession>
<dbReference type="EMBL" id="AOLK01000007">
    <property type="protein sequence ID" value="ELZ88260.1"/>
    <property type="molecule type" value="Genomic_DNA"/>
</dbReference>
<comment type="caution">
    <text evidence="1">The sequence shown here is derived from an EMBL/GenBank/DDBJ whole genome shotgun (WGS) entry which is preliminary data.</text>
</comment>
<evidence type="ECO:0000313" key="1">
    <source>
        <dbReference type="EMBL" id="ELZ88260.1"/>
    </source>
</evidence>
<sequence>MLVGVVIWVRFDFNDTGPAPFRGIHIGLVSIDRRWIPIAMTCDIGLYIPAFLFEISGFGEYSFVVRLLYVPTPVSHEC</sequence>